<proteinExistence type="inferred from homology"/>
<feature type="transmembrane region" description="Helical" evidence="6">
    <location>
        <begin position="130"/>
        <end position="148"/>
    </location>
</feature>
<evidence type="ECO:0000313" key="7">
    <source>
        <dbReference type="EMBL" id="BBB89719.1"/>
    </source>
</evidence>
<organism evidence="7 8">
    <name type="scientific">Methylomusa anaerophila</name>
    <dbReference type="NCBI Taxonomy" id="1930071"/>
    <lineage>
        <taxon>Bacteria</taxon>
        <taxon>Bacillati</taxon>
        <taxon>Bacillota</taxon>
        <taxon>Negativicutes</taxon>
        <taxon>Selenomonadales</taxon>
        <taxon>Sporomusaceae</taxon>
        <taxon>Methylomusa</taxon>
    </lineage>
</organism>
<dbReference type="EMBL" id="AP018449">
    <property type="protein sequence ID" value="BBB89719.1"/>
    <property type="molecule type" value="Genomic_DNA"/>
</dbReference>
<dbReference type="Proteomes" id="UP000276437">
    <property type="component" value="Chromosome"/>
</dbReference>
<feature type="transmembrane region" description="Helical" evidence="6">
    <location>
        <begin position="67"/>
        <end position="85"/>
    </location>
</feature>
<evidence type="ECO:0000256" key="5">
    <source>
        <dbReference type="ARBA" id="ARBA00023136"/>
    </source>
</evidence>
<dbReference type="KEGG" id="mana:MAMMFC1_00352"/>
<evidence type="ECO:0000256" key="6">
    <source>
        <dbReference type="SAM" id="Phobius"/>
    </source>
</evidence>
<evidence type="ECO:0000313" key="8">
    <source>
        <dbReference type="Proteomes" id="UP000276437"/>
    </source>
</evidence>
<dbReference type="PANTHER" id="PTHR30238">
    <property type="entry name" value="MEMBRANE BOUND PREDICTED REDOX MODULATOR"/>
    <property type="match status" value="1"/>
</dbReference>
<dbReference type="AlphaFoldDB" id="A0A348AF71"/>
<feature type="transmembrane region" description="Helical" evidence="6">
    <location>
        <begin position="160"/>
        <end position="179"/>
    </location>
</feature>
<reference evidence="7 8" key="1">
    <citation type="journal article" date="2018" name="Int. J. Syst. Evol. Microbiol.">
        <title>Methylomusa anaerophila gen. nov., sp. nov., an anaerobic methanol-utilizing bacterium isolated from a microbial fuel cell.</title>
        <authorList>
            <person name="Amano N."/>
            <person name="Yamamuro A."/>
            <person name="Miyahara M."/>
            <person name="Kouzuma A."/>
            <person name="Abe T."/>
            <person name="Watanabe K."/>
        </authorList>
    </citation>
    <scope>NUCLEOTIDE SEQUENCE [LARGE SCALE GENOMIC DNA]</scope>
    <source>
        <strain evidence="7 8">MMFC1</strain>
    </source>
</reference>
<feature type="transmembrane region" description="Helical" evidence="6">
    <location>
        <begin position="6"/>
        <end position="28"/>
    </location>
</feature>
<keyword evidence="3 6" id="KW-0812">Transmembrane</keyword>
<dbReference type="GO" id="GO:0016020">
    <property type="term" value="C:membrane"/>
    <property type="evidence" value="ECO:0007669"/>
    <property type="project" value="UniProtKB-SubCell"/>
</dbReference>
<dbReference type="PANTHER" id="PTHR30238:SF4">
    <property type="entry name" value="SLL1022 PROTEIN"/>
    <property type="match status" value="1"/>
</dbReference>
<comment type="subcellular location">
    <subcellularLocation>
        <location evidence="1">Membrane</location>
        <topology evidence="1">Multi-pass membrane protein</topology>
    </subcellularLocation>
</comment>
<evidence type="ECO:0000256" key="2">
    <source>
        <dbReference type="ARBA" id="ARBA00007511"/>
    </source>
</evidence>
<keyword evidence="4 6" id="KW-1133">Transmembrane helix</keyword>
<accession>A0A348AF71</accession>
<evidence type="ECO:0000256" key="1">
    <source>
        <dbReference type="ARBA" id="ARBA00004141"/>
    </source>
</evidence>
<sequence>MDLFVSLISIVTVNLLLSGDNALVIALASRSLPPAQQQRAVFWGGAGAVVLRVVLTLLAIILLNIPYLQLIGGFALLWIAVKLLAGEEEKHTGLDANPNLWGAVKTIIAADLVMSIDNVIAIAGVAKGNIVLLIIGLAISIPIIIWGSKVIHILMARWPVVITIGAAFLGWTAGGMAITDQKLQPLLVSYPWLDWAIPLTFAVFVILLGEMLLLAKGEENI</sequence>
<feature type="transmembrane region" description="Helical" evidence="6">
    <location>
        <begin position="106"/>
        <end position="124"/>
    </location>
</feature>
<gene>
    <name evidence="7" type="ORF">MAMMFC1_00352</name>
</gene>
<dbReference type="InterPro" id="IPR022301">
    <property type="entry name" value="Integral_membrane_YjbE"/>
</dbReference>
<protein>
    <submittedName>
        <fullName evidence="7">Integral membrane protein TerC family protein</fullName>
    </submittedName>
</protein>
<dbReference type="InterPro" id="IPR005496">
    <property type="entry name" value="Integral_membrane_TerC"/>
</dbReference>
<comment type="similarity">
    <text evidence="2">Belongs to the TerC family.</text>
</comment>
<keyword evidence="5 6" id="KW-0472">Membrane</keyword>
<feature type="transmembrane region" description="Helical" evidence="6">
    <location>
        <begin position="40"/>
        <end position="61"/>
    </location>
</feature>
<feature type="transmembrane region" description="Helical" evidence="6">
    <location>
        <begin position="195"/>
        <end position="215"/>
    </location>
</feature>
<dbReference type="OrthoDB" id="5295733at2"/>
<dbReference type="Pfam" id="PF03741">
    <property type="entry name" value="TerC"/>
    <property type="match status" value="1"/>
</dbReference>
<keyword evidence="8" id="KW-1185">Reference proteome</keyword>
<name>A0A348AF71_9FIRM</name>
<dbReference type="RefSeq" id="WP_126305942.1">
    <property type="nucleotide sequence ID" value="NZ_AP018449.1"/>
</dbReference>
<dbReference type="NCBIfam" id="TIGR03717">
    <property type="entry name" value="R_switched_YjbE"/>
    <property type="match status" value="1"/>
</dbReference>
<evidence type="ECO:0000256" key="4">
    <source>
        <dbReference type="ARBA" id="ARBA00022989"/>
    </source>
</evidence>
<evidence type="ECO:0000256" key="3">
    <source>
        <dbReference type="ARBA" id="ARBA00022692"/>
    </source>
</evidence>